<dbReference type="Proteomes" id="UP001215598">
    <property type="component" value="Unassembled WGS sequence"/>
</dbReference>
<organism evidence="1 2">
    <name type="scientific">Mycena metata</name>
    <dbReference type="NCBI Taxonomy" id="1033252"/>
    <lineage>
        <taxon>Eukaryota</taxon>
        <taxon>Fungi</taxon>
        <taxon>Dikarya</taxon>
        <taxon>Basidiomycota</taxon>
        <taxon>Agaricomycotina</taxon>
        <taxon>Agaricomycetes</taxon>
        <taxon>Agaricomycetidae</taxon>
        <taxon>Agaricales</taxon>
        <taxon>Marasmiineae</taxon>
        <taxon>Mycenaceae</taxon>
        <taxon>Mycena</taxon>
    </lineage>
</organism>
<dbReference type="EMBL" id="JARKIB010000396">
    <property type="protein sequence ID" value="KAJ7711453.1"/>
    <property type="molecule type" value="Genomic_DNA"/>
</dbReference>
<comment type="caution">
    <text evidence="1">The sequence shown here is derived from an EMBL/GenBank/DDBJ whole genome shotgun (WGS) entry which is preliminary data.</text>
</comment>
<keyword evidence="2" id="KW-1185">Reference proteome</keyword>
<evidence type="ECO:0000313" key="2">
    <source>
        <dbReference type="Proteomes" id="UP001215598"/>
    </source>
</evidence>
<sequence>MCGGLLTTAMTGTDNVPGATRFGPVDKHNSKFTYALPGFHHSPAHIDAYAETMRFESICAGRATYIDLLTYICSNDTATAYKVWYTAHMFVFPALAADLGATVLAGDCRGAKFERSSLN</sequence>
<evidence type="ECO:0000313" key="1">
    <source>
        <dbReference type="EMBL" id="KAJ7711453.1"/>
    </source>
</evidence>
<dbReference type="AlphaFoldDB" id="A0AAD7H424"/>
<gene>
    <name evidence="1" type="ORF">B0H16DRAFT_1745192</name>
</gene>
<proteinExistence type="predicted"/>
<name>A0AAD7H424_9AGAR</name>
<accession>A0AAD7H424</accession>
<protein>
    <submittedName>
        <fullName evidence="1">Uncharacterized protein</fullName>
    </submittedName>
</protein>
<reference evidence="1" key="1">
    <citation type="submission" date="2023-03" db="EMBL/GenBank/DDBJ databases">
        <title>Massive genome expansion in bonnet fungi (Mycena s.s.) driven by repeated elements and novel gene families across ecological guilds.</title>
        <authorList>
            <consortium name="Lawrence Berkeley National Laboratory"/>
            <person name="Harder C.B."/>
            <person name="Miyauchi S."/>
            <person name="Viragh M."/>
            <person name="Kuo A."/>
            <person name="Thoen E."/>
            <person name="Andreopoulos B."/>
            <person name="Lu D."/>
            <person name="Skrede I."/>
            <person name="Drula E."/>
            <person name="Henrissat B."/>
            <person name="Morin E."/>
            <person name="Kohler A."/>
            <person name="Barry K."/>
            <person name="LaButti K."/>
            <person name="Morin E."/>
            <person name="Salamov A."/>
            <person name="Lipzen A."/>
            <person name="Mereny Z."/>
            <person name="Hegedus B."/>
            <person name="Baldrian P."/>
            <person name="Stursova M."/>
            <person name="Weitz H."/>
            <person name="Taylor A."/>
            <person name="Grigoriev I.V."/>
            <person name="Nagy L.G."/>
            <person name="Martin F."/>
            <person name="Kauserud H."/>
        </authorList>
    </citation>
    <scope>NUCLEOTIDE SEQUENCE</scope>
    <source>
        <strain evidence="1">CBHHK182m</strain>
    </source>
</reference>